<evidence type="ECO:0000256" key="2">
    <source>
        <dbReference type="SAM" id="SignalP"/>
    </source>
</evidence>
<keyword evidence="2" id="KW-0732">Signal</keyword>
<dbReference type="AlphaFoldDB" id="A0A369BGR2"/>
<reference evidence="3 4" key="1">
    <citation type="submission" date="2018-07" db="EMBL/GenBank/DDBJ databases">
        <title>Genomic Encyclopedia of Type Strains, Phase III (KMG-III): the genomes of soil and plant-associated and newly described type strains.</title>
        <authorList>
            <person name="Whitman W."/>
        </authorList>
    </citation>
    <scope>NUCLEOTIDE SEQUENCE [LARGE SCALE GENOMIC DNA]</scope>
    <source>
        <strain evidence="3 4">CECT 8333</strain>
    </source>
</reference>
<dbReference type="Proteomes" id="UP000253090">
    <property type="component" value="Unassembled WGS sequence"/>
</dbReference>
<feature type="region of interest" description="Disordered" evidence="1">
    <location>
        <begin position="29"/>
        <end position="66"/>
    </location>
</feature>
<keyword evidence="3" id="KW-0449">Lipoprotein</keyword>
<organism evidence="3 4">
    <name type="scientific">Fontibacillus phaseoli</name>
    <dbReference type="NCBI Taxonomy" id="1416533"/>
    <lineage>
        <taxon>Bacteria</taxon>
        <taxon>Bacillati</taxon>
        <taxon>Bacillota</taxon>
        <taxon>Bacilli</taxon>
        <taxon>Bacillales</taxon>
        <taxon>Paenibacillaceae</taxon>
        <taxon>Fontibacillus</taxon>
    </lineage>
</organism>
<gene>
    <name evidence="3" type="ORF">DFP94_104243</name>
</gene>
<evidence type="ECO:0000256" key="1">
    <source>
        <dbReference type="SAM" id="MobiDB-lite"/>
    </source>
</evidence>
<feature type="compositionally biased region" description="Polar residues" evidence="1">
    <location>
        <begin position="29"/>
        <end position="41"/>
    </location>
</feature>
<feature type="region of interest" description="Disordered" evidence="1">
    <location>
        <begin position="324"/>
        <end position="349"/>
    </location>
</feature>
<protein>
    <submittedName>
        <fullName evidence="3">YhcN/YlaJ family sporulation lipoprotein</fullName>
    </submittedName>
</protein>
<sequence>MRVAKFVSLSLSAAMIAGMVGMTGCGARTDNNNVRTQSLRNNDGRNYDVNSLPQGNRMFSRSAGNGQSERITSLKYSPALSNKVAGLSDVQAAHVVVTDRDAYVALTLHGANAQSRMSEMSTGTTTNRGTTNYGGPYGADYGTRGAGDNGLARGLTGRSGTAGSLFDMNRGNGPANGRNTGNGLMGNDMGLRGFNGDNGRRGIGTDMGAGLSGTATAPGSPRMTGTGTFNGLGNGTGAGSVTDNVPQRVKDQVSDVVKKTAPHIRNVYVSGNSDFVSQVGNYATQSRGGATLNGFIADFQNMIQRIFPARAGTMPGPNGYAPTRPNGLNNGTMDRSGINTDGYTGGVSR</sequence>
<evidence type="ECO:0000313" key="3">
    <source>
        <dbReference type="EMBL" id="RCX19788.1"/>
    </source>
</evidence>
<dbReference type="OrthoDB" id="1707228at2"/>
<feature type="compositionally biased region" description="Polar residues" evidence="1">
    <location>
        <begin position="48"/>
        <end position="66"/>
    </location>
</feature>
<accession>A0A369BGR2</accession>
<dbReference type="PROSITE" id="PS51257">
    <property type="entry name" value="PROKAR_LIPOPROTEIN"/>
    <property type="match status" value="1"/>
</dbReference>
<dbReference type="RefSeq" id="WP_114497033.1">
    <property type="nucleotide sequence ID" value="NZ_QPJW01000004.1"/>
</dbReference>
<name>A0A369BGR2_9BACL</name>
<dbReference type="EMBL" id="QPJW01000004">
    <property type="protein sequence ID" value="RCX19788.1"/>
    <property type="molecule type" value="Genomic_DNA"/>
</dbReference>
<comment type="caution">
    <text evidence="3">The sequence shown here is derived from an EMBL/GenBank/DDBJ whole genome shotgun (WGS) entry which is preliminary data.</text>
</comment>
<keyword evidence="4" id="KW-1185">Reference proteome</keyword>
<feature type="chain" id="PRO_5038348372" evidence="2">
    <location>
        <begin position="20"/>
        <end position="349"/>
    </location>
</feature>
<feature type="compositionally biased region" description="Polar residues" evidence="1">
    <location>
        <begin position="326"/>
        <end position="342"/>
    </location>
</feature>
<evidence type="ECO:0000313" key="4">
    <source>
        <dbReference type="Proteomes" id="UP000253090"/>
    </source>
</evidence>
<feature type="signal peptide" evidence="2">
    <location>
        <begin position="1"/>
        <end position="19"/>
    </location>
</feature>
<proteinExistence type="predicted"/>
<dbReference type="Pfam" id="PF09580">
    <property type="entry name" value="Spore_YhcN_YlaJ"/>
    <property type="match status" value="1"/>
</dbReference>
<dbReference type="InterPro" id="IPR019076">
    <property type="entry name" value="Spore_lipoprot_YhcN/YlaJ-like"/>
</dbReference>